<dbReference type="InterPro" id="IPR002589">
    <property type="entry name" value="Macro_dom"/>
</dbReference>
<dbReference type="PROSITE" id="PS51154">
    <property type="entry name" value="MACRO"/>
    <property type="match status" value="1"/>
</dbReference>
<protein>
    <submittedName>
        <fullName evidence="2">Appr-1-p processing domain-containing protein</fullName>
    </submittedName>
</protein>
<evidence type="ECO:0000313" key="2">
    <source>
        <dbReference type="EMBL" id="CQD07966.1"/>
    </source>
</evidence>
<name>A0A0U1D4C2_9MYCO</name>
<dbReference type="Gene3D" id="3.40.220.10">
    <property type="entry name" value="Leucine Aminopeptidase, subunit E, domain 1"/>
    <property type="match status" value="1"/>
</dbReference>
<dbReference type="SUPFAM" id="SSF52949">
    <property type="entry name" value="Macro domain-like"/>
    <property type="match status" value="1"/>
</dbReference>
<gene>
    <name evidence="2" type="ORF">BN970_01535</name>
</gene>
<evidence type="ECO:0000259" key="1">
    <source>
        <dbReference type="PROSITE" id="PS51154"/>
    </source>
</evidence>
<dbReference type="Proteomes" id="UP000182227">
    <property type="component" value="Unassembled WGS sequence"/>
</dbReference>
<organism evidence="2 3">
    <name type="scientific">Mycolicibacterium conceptionense</name>
    <dbReference type="NCBI Taxonomy" id="451644"/>
    <lineage>
        <taxon>Bacteria</taxon>
        <taxon>Bacillati</taxon>
        <taxon>Actinomycetota</taxon>
        <taxon>Actinomycetes</taxon>
        <taxon>Mycobacteriales</taxon>
        <taxon>Mycobacteriaceae</taxon>
        <taxon>Mycolicibacterium</taxon>
    </lineage>
</organism>
<dbReference type="Pfam" id="PF01661">
    <property type="entry name" value="Macro"/>
    <property type="match status" value="1"/>
</dbReference>
<sequence>MGDPHCGAELPCRTAGPGLADVLLSASTEVADELGALSVAFPLISSGIYGWPRLDAIAAAIETIAGAATRVEEVRIVAFDSSTYNEVHEQLSTYH</sequence>
<accession>A0A0U1D4C2</accession>
<dbReference type="EMBL" id="CTEF01000001">
    <property type="protein sequence ID" value="CQD07966.1"/>
    <property type="molecule type" value="Genomic_DNA"/>
</dbReference>
<dbReference type="AlphaFoldDB" id="A0A0U1D4C2"/>
<dbReference type="InterPro" id="IPR043472">
    <property type="entry name" value="Macro_dom-like"/>
</dbReference>
<reference evidence="2 3" key="1">
    <citation type="submission" date="2015-03" db="EMBL/GenBank/DDBJ databases">
        <authorList>
            <person name="Murphy D."/>
        </authorList>
    </citation>
    <scope>NUCLEOTIDE SEQUENCE [LARGE SCALE GENOMIC DNA]</scope>
    <source>
        <strain evidence="2 3">D16</strain>
    </source>
</reference>
<evidence type="ECO:0000313" key="3">
    <source>
        <dbReference type="Proteomes" id="UP000182227"/>
    </source>
</evidence>
<proteinExistence type="predicted"/>
<feature type="domain" description="Macro" evidence="1">
    <location>
        <begin position="1"/>
        <end position="95"/>
    </location>
</feature>